<comment type="function">
    <text evidence="4">One of the early assembly proteins it binds 23S rRNA. One of the proteins that surrounds the polypeptide exit tunnel on the outside of the ribosome. Forms the main docking site for trigger factor binding to the ribosome.</text>
</comment>
<evidence type="ECO:0000256" key="2">
    <source>
        <dbReference type="ARBA" id="ARBA00022980"/>
    </source>
</evidence>
<keyword evidence="3 4" id="KW-0687">Ribonucleoprotein</keyword>
<dbReference type="GO" id="GO:0005840">
    <property type="term" value="C:ribosome"/>
    <property type="evidence" value="ECO:0007669"/>
    <property type="project" value="UniProtKB-KW"/>
</dbReference>
<dbReference type="HAMAP" id="MF_01369_B">
    <property type="entry name" value="Ribosomal_uL23_B"/>
    <property type="match status" value="1"/>
</dbReference>
<dbReference type="GO" id="GO:0003735">
    <property type="term" value="F:structural constituent of ribosome"/>
    <property type="evidence" value="ECO:0007669"/>
    <property type="project" value="InterPro"/>
</dbReference>
<evidence type="ECO:0000256" key="4">
    <source>
        <dbReference type="HAMAP-Rule" id="MF_01369"/>
    </source>
</evidence>
<proteinExistence type="inferred from homology"/>
<keyword evidence="4" id="KW-0694">RNA-binding</keyword>
<gene>
    <name evidence="4" type="primary">rplW</name>
    <name evidence="5" type="ORF">A2V72_00300</name>
</gene>
<comment type="subunit">
    <text evidence="4">Part of the 50S ribosomal subunit. Contacts protein L29, and trigger factor when it is bound to the ribosome.</text>
</comment>
<dbReference type="GO" id="GO:1990904">
    <property type="term" value="C:ribonucleoprotein complex"/>
    <property type="evidence" value="ECO:0007669"/>
    <property type="project" value="UniProtKB-KW"/>
</dbReference>
<dbReference type="InterPro" id="IPR012677">
    <property type="entry name" value="Nucleotide-bd_a/b_plait_sf"/>
</dbReference>
<keyword evidence="2 4" id="KW-0689">Ribosomal protein</keyword>
<evidence type="ECO:0000313" key="5">
    <source>
        <dbReference type="EMBL" id="OGZ18173.1"/>
    </source>
</evidence>
<dbReference type="PANTHER" id="PTHR11620">
    <property type="entry name" value="60S RIBOSOMAL PROTEIN L23A"/>
    <property type="match status" value="1"/>
</dbReference>
<dbReference type="Proteomes" id="UP000178893">
    <property type="component" value="Unassembled WGS sequence"/>
</dbReference>
<evidence type="ECO:0000313" key="6">
    <source>
        <dbReference type="Proteomes" id="UP000178893"/>
    </source>
</evidence>
<keyword evidence="4" id="KW-0699">rRNA-binding</keyword>
<dbReference type="Pfam" id="PF00276">
    <property type="entry name" value="Ribosomal_L23"/>
    <property type="match status" value="1"/>
</dbReference>
<dbReference type="AlphaFoldDB" id="A0A1G2DXC5"/>
<dbReference type="GO" id="GO:0019843">
    <property type="term" value="F:rRNA binding"/>
    <property type="evidence" value="ECO:0007669"/>
    <property type="project" value="UniProtKB-UniRule"/>
</dbReference>
<dbReference type="GO" id="GO:0006412">
    <property type="term" value="P:translation"/>
    <property type="evidence" value="ECO:0007669"/>
    <property type="project" value="UniProtKB-UniRule"/>
</dbReference>
<sequence length="103" mass="11827">MEKKVKKVPGLAYKVLASPHVTEKATNLSEVNQYVFKVLPGSNKIEIKKAIESLYGAEVEKVRIINVHKKKRRIGRTREGWKKGYKKAIVEIKKGQKIEIMPR</sequence>
<evidence type="ECO:0000256" key="3">
    <source>
        <dbReference type="ARBA" id="ARBA00023274"/>
    </source>
</evidence>
<dbReference type="EMBL" id="MHLW01000013">
    <property type="protein sequence ID" value="OGZ18173.1"/>
    <property type="molecule type" value="Genomic_DNA"/>
</dbReference>
<organism evidence="5 6">
    <name type="scientific">Candidatus Nealsonbacteria bacterium RBG_13_37_56</name>
    <dbReference type="NCBI Taxonomy" id="1801661"/>
    <lineage>
        <taxon>Bacteria</taxon>
        <taxon>Candidatus Nealsoniibacteriota</taxon>
    </lineage>
</organism>
<accession>A0A1G2DXC5</accession>
<name>A0A1G2DXC5_9BACT</name>
<dbReference type="Gene3D" id="3.30.70.330">
    <property type="match status" value="1"/>
</dbReference>
<dbReference type="NCBIfam" id="NF004363">
    <property type="entry name" value="PRK05738.2-4"/>
    <property type="match status" value="1"/>
</dbReference>
<protein>
    <recommendedName>
        <fullName evidence="4">Large ribosomal subunit protein uL23</fullName>
    </recommendedName>
</protein>
<dbReference type="InterPro" id="IPR013025">
    <property type="entry name" value="Ribosomal_uL23-like"/>
</dbReference>
<dbReference type="SUPFAM" id="SSF54189">
    <property type="entry name" value="Ribosomal proteins S24e, L23 and L15e"/>
    <property type="match status" value="1"/>
</dbReference>
<evidence type="ECO:0000256" key="1">
    <source>
        <dbReference type="ARBA" id="ARBA00006700"/>
    </source>
</evidence>
<comment type="caution">
    <text evidence="5">The sequence shown here is derived from an EMBL/GenBank/DDBJ whole genome shotgun (WGS) entry which is preliminary data.</text>
</comment>
<comment type="similarity">
    <text evidence="1 4">Belongs to the universal ribosomal protein uL23 family.</text>
</comment>
<dbReference type="InterPro" id="IPR012678">
    <property type="entry name" value="Ribosomal_uL23/eL15/eS24_sf"/>
</dbReference>
<reference evidence="5 6" key="1">
    <citation type="journal article" date="2016" name="Nat. Commun.">
        <title>Thousands of microbial genomes shed light on interconnected biogeochemical processes in an aquifer system.</title>
        <authorList>
            <person name="Anantharaman K."/>
            <person name="Brown C.T."/>
            <person name="Hug L.A."/>
            <person name="Sharon I."/>
            <person name="Castelle C.J."/>
            <person name="Probst A.J."/>
            <person name="Thomas B.C."/>
            <person name="Singh A."/>
            <person name="Wilkins M.J."/>
            <person name="Karaoz U."/>
            <person name="Brodie E.L."/>
            <person name="Williams K.H."/>
            <person name="Hubbard S.S."/>
            <person name="Banfield J.F."/>
        </authorList>
    </citation>
    <scope>NUCLEOTIDE SEQUENCE [LARGE SCALE GENOMIC DNA]</scope>
</reference>